<dbReference type="VEuPathDB" id="FungiDB:ACLA_075940"/>
<keyword evidence="2" id="KW-0472">Membrane</keyword>
<gene>
    <name evidence="3" type="ORF">ACLA_075940</name>
</gene>
<feature type="transmembrane region" description="Helical" evidence="2">
    <location>
        <begin position="74"/>
        <end position="97"/>
    </location>
</feature>
<feature type="transmembrane region" description="Helical" evidence="2">
    <location>
        <begin position="153"/>
        <end position="174"/>
    </location>
</feature>
<keyword evidence="4" id="KW-1185">Reference proteome</keyword>
<organism evidence="3 4">
    <name type="scientific">Aspergillus clavatus (strain ATCC 1007 / CBS 513.65 / DSM 816 / NCTC 3887 / NRRL 1 / QM 1276 / 107)</name>
    <dbReference type="NCBI Taxonomy" id="344612"/>
    <lineage>
        <taxon>Eukaryota</taxon>
        <taxon>Fungi</taxon>
        <taxon>Dikarya</taxon>
        <taxon>Ascomycota</taxon>
        <taxon>Pezizomycotina</taxon>
        <taxon>Eurotiomycetes</taxon>
        <taxon>Eurotiomycetidae</taxon>
        <taxon>Eurotiales</taxon>
        <taxon>Aspergillaceae</taxon>
        <taxon>Aspergillus</taxon>
        <taxon>Aspergillus subgen. Fumigati</taxon>
    </lineage>
</organism>
<feature type="transmembrane region" description="Helical" evidence="2">
    <location>
        <begin position="235"/>
        <end position="258"/>
    </location>
</feature>
<dbReference type="OrthoDB" id="4504921at2759"/>
<evidence type="ECO:0000313" key="4">
    <source>
        <dbReference type="Proteomes" id="UP000006701"/>
    </source>
</evidence>
<proteinExistence type="predicted"/>
<feature type="transmembrane region" description="Helical" evidence="2">
    <location>
        <begin position="204"/>
        <end position="223"/>
    </location>
</feature>
<sequence length="371" mass="42190">MLEPRRLRHSSGWSGGSLWNEDITLSVDGVYESRSYYIAQLVFEFLTFAALLCFFVGTFAIRQPRALPQWLPKQALVTSIVIYILLSWEMLLIPQMFFHLCEVTVKRSYVVMSLLQTAFWMIGFWLLFYVFYRIIQAYLDRIANGGKRFHPVLIVHWILLGGLGIVLIANWGMYVTMIVKQNSLYSRLSREFYMRYNQVSEARIILSWIMSLEVLAWTMFIIAKSRFSSKSGSNALALGSFFLFVQSLESMIVTIMYSMEYHSPPLYLNLASAVVSFICIVGIYSGILFCCTQWCKACQFYSQEPAQGAYQTQPPMPSYQPYPPPGTQPPTNSGYSSPVGGHGQFSAAGFHNGRDAATNSFAPVHPHHQHA</sequence>
<feature type="region of interest" description="Disordered" evidence="1">
    <location>
        <begin position="311"/>
        <end position="338"/>
    </location>
</feature>
<dbReference type="Proteomes" id="UP000006701">
    <property type="component" value="Unassembled WGS sequence"/>
</dbReference>
<feature type="transmembrane region" description="Helical" evidence="2">
    <location>
        <begin position="270"/>
        <end position="291"/>
    </location>
</feature>
<feature type="transmembrane region" description="Helical" evidence="2">
    <location>
        <begin position="109"/>
        <end position="132"/>
    </location>
</feature>
<name>A1C833_ASPCL</name>
<reference evidence="3 4" key="1">
    <citation type="journal article" date="2008" name="PLoS Genet.">
        <title>Genomic islands in the pathogenic filamentous fungus Aspergillus fumigatus.</title>
        <authorList>
            <person name="Fedorova N.D."/>
            <person name="Khaldi N."/>
            <person name="Joardar V.S."/>
            <person name="Maiti R."/>
            <person name="Amedeo P."/>
            <person name="Anderson M.J."/>
            <person name="Crabtree J."/>
            <person name="Silva J.C."/>
            <person name="Badger J.H."/>
            <person name="Albarraq A."/>
            <person name="Angiuoli S."/>
            <person name="Bussey H."/>
            <person name="Bowyer P."/>
            <person name="Cotty P.J."/>
            <person name="Dyer P.S."/>
            <person name="Egan A."/>
            <person name="Galens K."/>
            <person name="Fraser-Liggett C.M."/>
            <person name="Haas B.J."/>
            <person name="Inman J.M."/>
            <person name="Kent R."/>
            <person name="Lemieux S."/>
            <person name="Malavazi I."/>
            <person name="Orvis J."/>
            <person name="Roemer T."/>
            <person name="Ronning C.M."/>
            <person name="Sundaram J.P."/>
            <person name="Sutton G."/>
            <person name="Turner G."/>
            <person name="Venter J.C."/>
            <person name="White O.R."/>
            <person name="Whitty B.R."/>
            <person name="Youngman P."/>
            <person name="Wolfe K.H."/>
            <person name="Goldman G.H."/>
            <person name="Wortman J.R."/>
            <person name="Jiang B."/>
            <person name="Denning D.W."/>
            <person name="Nierman W.C."/>
        </authorList>
    </citation>
    <scope>NUCLEOTIDE SEQUENCE [LARGE SCALE GENOMIC DNA]</scope>
    <source>
        <strain evidence="4">ATCC 1007 / CBS 513.65 / DSM 816 / NCTC 3887 / NRRL 1</strain>
    </source>
</reference>
<feature type="transmembrane region" description="Helical" evidence="2">
    <location>
        <begin position="37"/>
        <end position="62"/>
    </location>
</feature>
<keyword evidence="2" id="KW-0812">Transmembrane</keyword>
<dbReference type="RefSeq" id="XP_001275980.1">
    <property type="nucleotide sequence ID" value="XM_001275979.1"/>
</dbReference>
<evidence type="ECO:0008006" key="5">
    <source>
        <dbReference type="Google" id="ProtNLM"/>
    </source>
</evidence>
<accession>A1C833</accession>
<dbReference type="EMBL" id="DS027045">
    <property type="protein sequence ID" value="EAW14554.1"/>
    <property type="molecule type" value="Genomic_DNA"/>
</dbReference>
<dbReference type="GeneID" id="4707681"/>
<dbReference type="OMA" id="LLCCAKW"/>
<protein>
    <recommendedName>
        <fullName evidence="5">Integral membrane protein</fullName>
    </recommendedName>
</protein>
<dbReference type="HOGENOM" id="CLU_054081_0_0_1"/>
<keyword evidence="2" id="KW-1133">Transmembrane helix</keyword>
<evidence type="ECO:0000256" key="1">
    <source>
        <dbReference type="SAM" id="MobiDB-lite"/>
    </source>
</evidence>
<evidence type="ECO:0000256" key="2">
    <source>
        <dbReference type="SAM" id="Phobius"/>
    </source>
</evidence>
<evidence type="ECO:0000313" key="3">
    <source>
        <dbReference type="EMBL" id="EAW14554.1"/>
    </source>
</evidence>
<feature type="compositionally biased region" description="Pro residues" evidence="1">
    <location>
        <begin position="314"/>
        <end position="328"/>
    </location>
</feature>
<dbReference type="KEGG" id="act:ACLA_075940"/>
<dbReference type="AlphaFoldDB" id="A1C833"/>